<dbReference type="AlphaFoldDB" id="A0A422NEB8"/>
<dbReference type="Gene3D" id="1.10.472.10">
    <property type="entry name" value="Cyclin-like"/>
    <property type="match status" value="2"/>
</dbReference>
<dbReference type="Pfam" id="PF00134">
    <property type="entry name" value="Cyclin_N"/>
    <property type="match status" value="1"/>
</dbReference>
<gene>
    <name evidence="3" type="ORF">Tco025E_08162</name>
</gene>
<dbReference type="InterPro" id="IPR006671">
    <property type="entry name" value="Cyclin_N"/>
</dbReference>
<protein>
    <submittedName>
        <fullName evidence="3">Putative exportin 1, putative,RNA-nuclear export factor</fullName>
    </submittedName>
</protein>
<comment type="caution">
    <text evidence="3">The sequence shown here is derived from an EMBL/GenBank/DDBJ whole genome shotgun (WGS) entry which is preliminary data.</text>
</comment>
<feature type="domain" description="Cyclin N-terminal" evidence="2">
    <location>
        <begin position="307"/>
        <end position="438"/>
    </location>
</feature>
<dbReference type="InterPro" id="IPR036915">
    <property type="entry name" value="Cyclin-like_sf"/>
</dbReference>
<evidence type="ECO:0000259" key="2">
    <source>
        <dbReference type="Pfam" id="PF00134"/>
    </source>
</evidence>
<organism evidence="3 4">
    <name type="scientific">Trypanosoma conorhini</name>
    <dbReference type="NCBI Taxonomy" id="83891"/>
    <lineage>
        <taxon>Eukaryota</taxon>
        <taxon>Discoba</taxon>
        <taxon>Euglenozoa</taxon>
        <taxon>Kinetoplastea</taxon>
        <taxon>Metakinetoplastina</taxon>
        <taxon>Trypanosomatida</taxon>
        <taxon>Trypanosomatidae</taxon>
        <taxon>Trypanosoma</taxon>
    </lineage>
</organism>
<evidence type="ECO:0000313" key="3">
    <source>
        <dbReference type="EMBL" id="RNF03825.1"/>
    </source>
</evidence>
<proteinExistence type="predicted"/>
<feature type="region of interest" description="Disordered" evidence="1">
    <location>
        <begin position="230"/>
        <end position="250"/>
    </location>
</feature>
<name>A0A422NEB8_9TRYP</name>
<reference evidence="3 4" key="1">
    <citation type="journal article" date="2018" name="BMC Genomics">
        <title>Genomic comparison of Trypanosoma conorhini and Trypanosoma rangeli to Trypanosoma cruzi strains of high and low virulence.</title>
        <authorList>
            <person name="Bradwell K.R."/>
            <person name="Koparde V.N."/>
            <person name="Matveyev A.V."/>
            <person name="Serrano M.G."/>
            <person name="Alves J.M."/>
            <person name="Parikh H."/>
            <person name="Huang B."/>
            <person name="Lee V."/>
            <person name="Espinosa-Alvarez O."/>
            <person name="Ortiz P.A."/>
            <person name="Costa-Martins A.G."/>
            <person name="Teixeira M.M."/>
            <person name="Buck G.A."/>
        </authorList>
    </citation>
    <scope>NUCLEOTIDE SEQUENCE [LARGE SCALE GENOMIC DNA]</scope>
    <source>
        <strain evidence="3 4">025E</strain>
    </source>
</reference>
<dbReference type="EMBL" id="MKKU01000704">
    <property type="protein sequence ID" value="RNF03825.1"/>
    <property type="molecule type" value="Genomic_DNA"/>
</dbReference>
<dbReference type="GeneID" id="40321773"/>
<dbReference type="RefSeq" id="XP_029224922.1">
    <property type="nucleotide sequence ID" value="XM_029375017.1"/>
</dbReference>
<dbReference type="SUPFAM" id="SSF47954">
    <property type="entry name" value="Cyclin-like"/>
    <property type="match status" value="1"/>
</dbReference>
<evidence type="ECO:0000256" key="1">
    <source>
        <dbReference type="SAM" id="MobiDB-lite"/>
    </source>
</evidence>
<feature type="compositionally biased region" description="Polar residues" evidence="1">
    <location>
        <begin position="230"/>
        <end position="244"/>
    </location>
</feature>
<accession>A0A422NEB8</accession>
<keyword evidence="4" id="KW-1185">Reference proteome</keyword>
<sequence>MQEESGRALAREVCNGEVVLNNNIGAILSLLREVLDDSRIPREVQLPCFNFLLDFAWTEPIIFIYEGDAWPAVIHPYRLVEVSRSLLRLPGRSGETATRHACPPSFEEGRADCAIGDGDCAVQVSRFELVSTVYSVESYRILARRPSQLNPSGKPEYNQLVGSAVVRVITTGGGVLPEEKAVTHRITQLQGGELCKAFFHSFIPLIGGTMKQLEKAGCSCVTAARPQSVESGGISSSARSNQPLTEERSLVSPHSCMGIFSATASVPDSIPNATPVAAAEGNSNSAASFPIPQGAEVNSDFSLRWEIFLHLFAQEERYRNSVESSWANWTSEWDKVNRFDVVDSIDCVITSLRGSREAVHVAAAYLDAFVCMSPTVGRDATFFSGILLACSMVSCKQVDRFFPPIRAFLRCLRPEHPVTAAEFRRYEVHVLKTLNFCLHPVTSLEMVELLLQLCGGPAAQQNAEKRCRLREKEQWSLNAAGGDGGGMNNILNNTKSIYDSCRWCDEDAAKVEEHLRWGHLCRLARFITDLMLRNTRAQEFRCSVMGLAILAVAAEKTPWALPMPLAEMLPESSRVHSNAGGSARLDCESYELLTRYAAKMRCRSEQDGAQSGVTSLWRAVELVRGYFEEFSTGRRSSDDVLQRRYGNKHATDMSQSA</sequence>
<dbReference type="OrthoDB" id="251535at2759"/>
<evidence type="ECO:0000313" key="4">
    <source>
        <dbReference type="Proteomes" id="UP000284403"/>
    </source>
</evidence>
<dbReference type="Proteomes" id="UP000284403">
    <property type="component" value="Unassembled WGS sequence"/>
</dbReference>